<name>A0A1B6EQX5_9HEMI</name>
<proteinExistence type="predicted"/>
<dbReference type="AlphaFoldDB" id="A0A1B6EQX5"/>
<gene>
    <name evidence="2" type="ORF">g.4554</name>
</gene>
<feature type="non-terminal residue" evidence="2">
    <location>
        <position position="270"/>
    </location>
</feature>
<keyword evidence="1" id="KW-0175">Coiled coil</keyword>
<reference evidence="2" key="1">
    <citation type="submission" date="2015-11" db="EMBL/GenBank/DDBJ databases">
        <title>De novo transcriptome assembly of four potential Pierce s Disease insect vectors from Arizona vineyards.</title>
        <authorList>
            <person name="Tassone E.E."/>
        </authorList>
    </citation>
    <scope>NUCLEOTIDE SEQUENCE</scope>
</reference>
<protein>
    <submittedName>
        <fullName evidence="2">Uncharacterized protein</fullName>
    </submittedName>
</protein>
<evidence type="ECO:0000313" key="2">
    <source>
        <dbReference type="EMBL" id="JAS40327.1"/>
    </source>
</evidence>
<feature type="non-terminal residue" evidence="2">
    <location>
        <position position="1"/>
    </location>
</feature>
<feature type="coiled-coil region" evidence="1">
    <location>
        <begin position="70"/>
        <end position="191"/>
    </location>
</feature>
<organism evidence="2">
    <name type="scientific">Cuerna arida</name>
    <dbReference type="NCBI Taxonomy" id="1464854"/>
    <lineage>
        <taxon>Eukaryota</taxon>
        <taxon>Metazoa</taxon>
        <taxon>Ecdysozoa</taxon>
        <taxon>Arthropoda</taxon>
        <taxon>Hexapoda</taxon>
        <taxon>Insecta</taxon>
        <taxon>Pterygota</taxon>
        <taxon>Neoptera</taxon>
        <taxon>Paraneoptera</taxon>
        <taxon>Hemiptera</taxon>
        <taxon>Auchenorrhyncha</taxon>
        <taxon>Membracoidea</taxon>
        <taxon>Cicadellidae</taxon>
        <taxon>Cicadellinae</taxon>
        <taxon>Proconiini</taxon>
        <taxon>Cuerna</taxon>
    </lineage>
</organism>
<dbReference type="EMBL" id="GECZ01029442">
    <property type="protein sequence ID" value="JAS40327.1"/>
    <property type="molecule type" value="Transcribed_RNA"/>
</dbReference>
<feature type="coiled-coil region" evidence="1">
    <location>
        <begin position="216"/>
        <end position="243"/>
    </location>
</feature>
<sequence>RLNESVKTLQIECSMMRSELAQYETVSRLNLPQSNSSGEESDSIVQMGMSTRQSQPLGRSNLNQTDTICKLKAELNRSFLNQKAKRAEIQRLTQIVNDKEDQVQEMVKRERVYVAQFETLNDQLNKMKAEFKCLKSKQEKIDSGDRSDEISNLNTVIAELRKEIVVVEREKLKVQQELEDLKRKFEADKKREISDHSKEYLKFHDQTLATVRKEIEEKAELRVKEYSIRLEQSLKELSEVKEMYLNVCTAKEQLALSLQERTTELGQVAE</sequence>
<accession>A0A1B6EQX5</accession>
<evidence type="ECO:0000256" key="1">
    <source>
        <dbReference type="SAM" id="Coils"/>
    </source>
</evidence>